<feature type="compositionally biased region" description="Basic and acidic residues" evidence="1">
    <location>
        <begin position="100"/>
        <end position="113"/>
    </location>
</feature>
<comment type="caution">
    <text evidence="2">The sequence shown here is derived from an EMBL/GenBank/DDBJ whole genome shotgun (WGS) entry which is preliminary data.</text>
</comment>
<dbReference type="Proteomes" id="UP001445472">
    <property type="component" value="Unassembled WGS sequence"/>
</dbReference>
<dbReference type="EMBL" id="JBEPBX010000024">
    <property type="protein sequence ID" value="MER6616444.1"/>
    <property type="molecule type" value="Genomic_DNA"/>
</dbReference>
<feature type="region of interest" description="Disordered" evidence="1">
    <location>
        <begin position="74"/>
        <end position="93"/>
    </location>
</feature>
<proteinExistence type="predicted"/>
<dbReference type="RefSeq" id="WP_351977809.1">
    <property type="nucleotide sequence ID" value="NZ_JBEPBX010000024.1"/>
</dbReference>
<reference evidence="2 3" key="1">
    <citation type="submission" date="2024-06" db="EMBL/GenBank/DDBJ databases">
        <title>The Natural Products Discovery Center: Release of the First 8490 Sequenced Strains for Exploring Actinobacteria Biosynthetic Diversity.</title>
        <authorList>
            <person name="Kalkreuter E."/>
            <person name="Kautsar S.A."/>
            <person name="Yang D."/>
            <person name="Bader C.D."/>
            <person name="Teijaro C.N."/>
            <person name="Fluegel L."/>
            <person name="Davis C.M."/>
            <person name="Simpson J.R."/>
            <person name="Lauterbach L."/>
            <person name="Steele A.D."/>
            <person name="Gui C."/>
            <person name="Meng S."/>
            <person name="Li G."/>
            <person name="Viehrig K."/>
            <person name="Ye F."/>
            <person name="Su P."/>
            <person name="Kiefer A.F."/>
            <person name="Nichols A."/>
            <person name="Cepeda A.J."/>
            <person name="Yan W."/>
            <person name="Fan B."/>
            <person name="Jiang Y."/>
            <person name="Adhikari A."/>
            <person name="Zheng C.-J."/>
            <person name="Schuster L."/>
            <person name="Cowan T.M."/>
            <person name="Smanski M.J."/>
            <person name="Chevrette M.G."/>
            <person name="De Carvalho L.P.S."/>
            <person name="Shen B."/>
        </authorList>
    </citation>
    <scope>NUCLEOTIDE SEQUENCE [LARGE SCALE GENOMIC DNA]</scope>
    <source>
        <strain evidence="2 3">NPDC000837</strain>
    </source>
</reference>
<protein>
    <submittedName>
        <fullName evidence="2">DUF3618 domain-containing protein</fullName>
    </submittedName>
</protein>
<evidence type="ECO:0000313" key="3">
    <source>
        <dbReference type="Proteomes" id="UP001445472"/>
    </source>
</evidence>
<dbReference type="InterPro" id="IPR022062">
    <property type="entry name" value="DUF3618"/>
</dbReference>
<dbReference type="Pfam" id="PF12277">
    <property type="entry name" value="DUF3618"/>
    <property type="match status" value="1"/>
</dbReference>
<feature type="compositionally biased region" description="Polar residues" evidence="1">
    <location>
        <begin position="1"/>
        <end position="13"/>
    </location>
</feature>
<keyword evidence="3" id="KW-1185">Reference proteome</keyword>
<name>A0ABV1V078_9ACTN</name>
<feature type="compositionally biased region" description="Basic and acidic residues" evidence="1">
    <location>
        <begin position="18"/>
        <end position="29"/>
    </location>
</feature>
<evidence type="ECO:0000256" key="1">
    <source>
        <dbReference type="SAM" id="MobiDB-lite"/>
    </source>
</evidence>
<accession>A0ABV1V078</accession>
<gene>
    <name evidence="2" type="ORF">ABT276_24320</name>
</gene>
<sequence>MTTPRHSSNTEPGSPSAEELREQVEHTREELGETVEALAAKADVKSRVKQTAAGVKDDTGLKVAHAKEQVAATAAAMSDKLREKTPPRLQDTAHQAAEMLRDKTPRPVHDKAHQATQAARGNPKLLAGAAALAVVLLMLVKRRSRR</sequence>
<evidence type="ECO:0000313" key="2">
    <source>
        <dbReference type="EMBL" id="MER6616444.1"/>
    </source>
</evidence>
<organism evidence="2 3">
    <name type="scientific">Streptomyces xantholiticus</name>
    <dbReference type="NCBI Taxonomy" id="68285"/>
    <lineage>
        <taxon>Bacteria</taxon>
        <taxon>Bacillati</taxon>
        <taxon>Actinomycetota</taxon>
        <taxon>Actinomycetes</taxon>
        <taxon>Kitasatosporales</taxon>
        <taxon>Streptomycetaceae</taxon>
        <taxon>Streptomyces</taxon>
    </lineage>
</organism>
<feature type="region of interest" description="Disordered" evidence="1">
    <location>
        <begin position="100"/>
        <end position="121"/>
    </location>
</feature>
<feature type="region of interest" description="Disordered" evidence="1">
    <location>
        <begin position="1"/>
        <end position="29"/>
    </location>
</feature>